<dbReference type="PANTHER" id="PTHR42681:SF6">
    <property type="entry name" value="BLL0263 PROTEIN"/>
    <property type="match status" value="1"/>
</dbReference>
<protein>
    <submittedName>
        <fullName evidence="2">Malonyl CoA-acyl carrier protein transacylase</fullName>
        <ecNumber evidence="2">2.3.1.39</ecNumber>
    </submittedName>
</protein>
<keyword evidence="2" id="KW-0808">Transferase</keyword>
<dbReference type="Pfam" id="PF00698">
    <property type="entry name" value="Acyl_transf_1"/>
    <property type="match status" value="1"/>
</dbReference>
<keyword evidence="3" id="KW-1185">Reference proteome</keyword>
<dbReference type="EC" id="2.3.1.39" evidence="2"/>
<dbReference type="SMART" id="SM00827">
    <property type="entry name" value="PKS_AT"/>
    <property type="match status" value="1"/>
</dbReference>
<dbReference type="RefSeq" id="WP_201700231.1">
    <property type="nucleotide sequence ID" value="NZ_CAJHCQ010000026.1"/>
</dbReference>
<gene>
    <name evidence="2" type="primary">fabD_3</name>
    <name evidence="2" type="ORF">LMG27952_06788</name>
</gene>
<dbReference type="InterPro" id="IPR017554">
    <property type="entry name" value="Malonate_deCOase_MdcHsu"/>
</dbReference>
<evidence type="ECO:0000259" key="1">
    <source>
        <dbReference type="SMART" id="SM00827"/>
    </source>
</evidence>
<dbReference type="InterPro" id="IPR001227">
    <property type="entry name" value="Ac_transferase_dom_sf"/>
</dbReference>
<dbReference type="InterPro" id="IPR014043">
    <property type="entry name" value="Acyl_transferase_dom"/>
</dbReference>
<comment type="caution">
    <text evidence="2">The sequence shown here is derived from an EMBL/GenBank/DDBJ whole genome shotgun (WGS) entry which is preliminary data.</text>
</comment>
<dbReference type="Gene3D" id="3.40.366.10">
    <property type="entry name" value="Malonyl-Coenzyme A Acyl Carrier Protein, domain 2"/>
    <property type="match status" value="1"/>
</dbReference>
<dbReference type="Gene3D" id="3.30.70.250">
    <property type="entry name" value="Malonyl-CoA ACP transacylase, ACP-binding"/>
    <property type="match status" value="1"/>
</dbReference>
<accession>A0ABN7IEU0</accession>
<keyword evidence="2" id="KW-0012">Acyltransferase</keyword>
<dbReference type="SUPFAM" id="SSF52151">
    <property type="entry name" value="FabD/lysophospholipase-like"/>
    <property type="match status" value="1"/>
</dbReference>
<organism evidence="2 3">
    <name type="scientific">Paraburkholderia hiiakae</name>
    <dbReference type="NCBI Taxonomy" id="1081782"/>
    <lineage>
        <taxon>Bacteria</taxon>
        <taxon>Pseudomonadati</taxon>
        <taxon>Pseudomonadota</taxon>
        <taxon>Betaproteobacteria</taxon>
        <taxon>Burkholderiales</taxon>
        <taxon>Burkholderiaceae</taxon>
        <taxon>Paraburkholderia</taxon>
    </lineage>
</organism>
<evidence type="ECO:0000313" key="3">
    <source>
        <dbReference type="Proteomes" id="UP000656319"/>
    </source>
</evidence>
<dbReference type="InterPro" id="IPR016036">
    <property type="entry name" value="Malonyl_transacylase_ACP-bd"/>
</dbReference>
<dbReference type="Proteomes" id="UP000656319">
    <property type="component" value="Unassembled WGS sequence"/>
</dbReference>
<feature type="domain" description="Malonyl-CoA:ACP transacylase (MAT)" evidence="1">
    <location>
        <begin position="6"/>
        <end position="307"/>
    </location>
</feature>
<dbReference type="InterPro" id="IPR016035">
    <property type="entry name" value="Acyl_Trfase/lysoPLipase"/>
</dbReference>
<dbReference type="GO" id="GO:0004314">
    <property type="term" value="F:[acyl-carrier-protein] S-malonyltransferase activity"/>
    <property type="evidence" value="ECO:0007669"/>
    <property type="project" value="UniProtKB-EC"/>
</dbReference>
<sequence length="310" mass="32332">MTIALLCSGQGHQGPGMFDLVGHGPDVAPLFSHASRWFGSDPRDWVRSASDEQLRENAIAQVLCTLHTLAAFAHLAPILGRRCCVAGYSVGEVAAWHVAGRIGALDALDLTVARASAMNAASTGQEGMLFVRGVNRRALDALCAGRDAAVAIINPGDAYVLAGTADALSAIALDARQAGAARIVPVPVRVASHTSRLAAAVPVFRRALDGVSVSAGMAGRRLVSGIDGAIVLDKRGGLDRLARQIAEPVDWSACLQACDEAGASAFLELGPGRALSQMAADAYPLIPSRSIADFRSWEGVHAWIARVMQN</sequence>
<dbReference type="EMBL" id="CAJHCQ010000026">
    <property type="protein sequence ID" value="CAD6559072.1"/>
    <property type="molecule type" value="Genomic_DNA"/>
</dbReference>
<reference evidence="2 3" key="1">
    <citation type="submission" date="2020-10" db="EMBL/GenBank/DDBJ databases">
        <authorList>
            <person name="Peeters C."/>
        </authorList>
    </citation>
    <scope>NUCLEOTIDE SEQUENCE [LARGE SCALE GENOMIC DNA]</scope>
    <source>
        <strain evidence="2 3">LMG 27952</strain>
    </source>
</reference>
<evidence type="ECO:0000313" key="2">
    <source>
        <dbReference type="EMBL" id="CAD6559072.1"/>
    </source>
</evidence>
<dbReference type="InterPro" id="IPR050858">
    <property type="entry name" value="Mal-CoA-ACP_Trans/PKS_FabD"/>
</dbReference>
<name>A0ABN7IEU0_9BURK</name>
<dbReference type="SUPFAM" id="SSF55048">
    <property type="entry name" value="Probable ACP-binding domain of malonyl-CoA ACP transacylase"/>
    <property type="match status" value="1"/>
</dbReference>
<proteinExistence type="predicted"/>
<dbReference type="PANTHER" id="PTHR42681">
    <property type="entry name" value="MALONYL-COA-ACYL CARRIER PROTEIN TRANSACYLASE, MITOCHONDRIAL"/>
    <property type="match status" value="1"/>
</dbReference>
<dbReference type="NCBIfam" id="TIGR03131">
    <property type="entry name" value="malonate_mdcH"/>
    <property type="match status" value="1"/>
</dbReference>